<feature type="region of interest" description="Disordered" evidence="1">
    <location>
        <begin position="170"/>
        <end position="212"/>
    </location>
</feature>
<dbReference type="Proteomes" id="UP000518752">
    <property type="component" value="Unassembled WGS sequence"/>
</dbReference>
<protein>
    <submittedName>
        <fullName evidence="2">Uncharacterized protein</fullName>
    </submittedName>
</protein>
<feature type="compositionally biased region" description="Pro residues" evidence="1">
    <location>
        <begin position="197"/>
        <end position="209"/>
    </location>
</feature>
<comment type="caution">
    <text evidence="2">The sequence shown here is derived from an EMBL/GenBank/DDBJ whole genome shotgun (WGS) entry which is preliminary data.</text>
</comment>
<feature type="compositionally biased region" description="Low complexity" evidence="1">
    <location>
        <begin position="49"/>
        <end position="60"/>
    </location>
</feature>
<gene>
    <name evidence="2" type="ORF">D9757_005660</name>
</gene>
<reference evidence="2 3" key="1">
    <citation type="journal article" date="2020" name="ISME J.">
        <title>Uncovering the hidden diversity of litter-decomposition mechanisms in mushroom-forming fungi.</title>
        <authorList>
            <person name="Floudas D."/>
            <person name="Bentzer J."/>
            <person name="Ahren D."/>
            <person name="Johansson T."/>
            <person name="Persson P."/>
            <person name="Tunlid A."/>
        </authorList>
    </citation>
    <scope>NUCLEOTIDE SEQUENCE [LARGE SCALE GENOMIC DNA]</scope>
    <source>
        <strain evidence="2 3">CBS 406.79</strain>
    </source>
</reference>
<organism evidence="2 3">
    <name type="scientific">Collybiopsis confluens</name>
    <dbReference type="NCBI Taxonomy" id="2823264"/>
    <lineage>
        <taxon>Eukaryota</taxon>
        <taxon>Fungi</taxon>
        <taxon>Dikarya</taxon>
        <taxon>Basidiomycota</taxon>
        <taxon>Agaricomycotina</taxon>
        <taxon>Agaricomycetes</taxon>
        <taxon>Agaricomycetidae</taxon>
        <taxon>Agaricales</taxon>
        <taxon>Marasmiineae</taxon>
        <taxon>Omphalotaceae</taxon>
        <taxon>Collybiopsis</taxon>
    </lineage>
</organism>
<dbReference type="AlphaFoldDB" id="A0A8H5HSS1"/>
<evidence type="ECO:0000313" key="2">
    <source>
        <dbReference type="EMBL" id="KAF5388843.1"/>
    </source>
</evidence>
<dbReference type="OrthoDB" id="3215163at2759"/>
<feature type="compositionally biased region" description="Polar residues" evidence="1">
    <location>
        <begin position="102"/>
        <end position="114"/>
    </location>
</feature>
<name>A0A8H5HSS1_9AGAR</name>
<accession>A0A8H5HSS1</accession>
<evidence type="ECO:0000256" key="1">
    <source>
        <dbReference type="SAM" id="MobiDB-lite"/>
    </source>
</evidence>
<feature type="region of interest" description="Disordered" evidence="1">
    <location>
        <begin position="29"/>
        <end position="60"/>
    </location>
</feature>
<dbReference type="EMBL" id="JAACJN010000026">
    <property type="protein sequence ID" value="KAF5388843.1"/>
    <property type="molecule type" value="Genomic_DNA"/>
</dbReference>
<feature type="region of interest" description="Disordered" evidence="1">
    <location>
        <begin position="96"/>
        <end position="127"/>
    </location>
</feature>
<keyword evidence="3" id="KW-1185">Reference proteome</keyword>
<sequence>MLYINVIVCVVRHVTVDCRVSTMSNHEGIQNLKRKRAESNAASGPDGFTTSKPSSRTSKTTIPAFQSAFDKPKKLEMRKRTDGTFLLDSQFIATRAPDEVSSDTSSTPRKSTLRSGMRIPSAKKFALPTSNTGIAQLSTSDSSTSQPISGYVPSKLKVPIPVDWATKNVTKPPLKSLVPPRLPPPKSPIAGKKSLPPKLPLQPPPPPPKALRTIGTTRVALATDISTENGTAEIASLFLQGSSEMEIPDLVRSGLEQSPQKGYSTVQGPRFIRNGLAAQAAALLSRRKTSLALWTTEFSALARFPKADLILRVHKVIHRPNPDRSASSMMTGLALCAIRGKQSPFGNNKKLGPQAGAEFPIRDDDMENFRPLVLVLLGFALNPSQASSPICNAIYLEPNAEFSVWKPWRTLALGASQIQSLASLVPGLEEVHSNALLCDRFGHRKPST</sequence>
<proteinExistence type="predicted"/>
<evidence type="ECO:0000313" key="3">
    <source>
        <dbReference type="Proteomes" id="UP000518752"/>
    </source>
</evidence>